<dbReference type="InterPro" id="IPR022765">
    <property type="entry name" value="Dna2/Cas4_DUF83"/>
</dbReference>
<evidence type="ECO:0000256" key="7">
    <source>
        <dbReference type="ARBA" id="ARBA00023118"/>
    </source>
</evidence>
<evidence type="ECO:0000256" key="4">
    <source>
        <dbReference type="ARBA" id="ARBA00022839"/>
    </source>
</evidence>
<dbReference type="Gene3D" id="3.90.320.10">
    <property type="match status" value="1"/>
</dbReference>
<evidence type="ECO:0000256" key="8">
    <source>
        <dbReference type="ARBA" id="ARBA00023211"/>
    </source>
</evidence>
<evidence type="ECO:0000256" key="6">
    <source>
        <dbReference type="ARBA" id="ARBA00023014"/>
    </source>
</evidence>
<keyword evidence="2 9" id="KW-0479">Metal-binding</keyword>
<proteinExistence type="inferred from homology"/>
<evidence type="ECO:0000256" key="9">
    <source>
        <dbReference type="RuleBase" id="RU365022"/>
    </source>
</evidence>
<comment type="similarity">
    <text evidence="9">Belongs to the CRISPR-associated exonuclease Cas4 family.</text>
</comment>
<keyword evidence="5 9" id="KW-0408">Iron</keyword>
<evidence type="ECO:0000259" key="10">
    <source>
        <dbReference type="Pfam" id="PF01930"/>
    </source>
</evidence>
<keyword evidence="1 9" id="KW-0540">Nuclease</keyword>
<organism evidence="11 12">
    <name type="scientific">Saccharopolyspora rosea</name>
    <dbReference type="NCBI Taxonomy" id="524884"/>
    <lineage>
        <taxon>Bacteria</taxon>
        <taxon>Bacillati</taxon>
        <taxon>Actinomycetota</taxon>
        <taxon>Actinomycetes</taxon>
        <taxon>Pseudonocardiales</taxon>
        <taxon>Pseudonocardiaceae</taxon>
        <taxon>Saccharopolyspora</taxon>
    </lineage>
</organism>
<dbReference type="GO" id="GO:0016787">
    <property type="term" value="F:hydrolase activity"/>
    <property type="evidence" value="ECO:0007669"/>
    <property type="project" value="UniProtKB-KW"/>
</dbReference>
<name>A0ABW3FZ69_9PSEU</name>
<evidence type="ECO:0000256" key="5">
    <source>
        <dbReference type="ARBA" id="ARBA00023004"/>
    </source>
</evidence>
<dbReference type="EC" id="3.1.12.1" evidence="9"/>
<keyword evidence="4 9" id="KW-0269">Exonuclease</keyword>
<evidence type="ECO:0000256" key="3">
    <source>
        <dbReference type="ARBA" id="ARBA00022801"/>
    </source>
</evidence>
<keyword evidence="3 9" id="KW-0378">Hydrolase</keyword>
<accession>A0ABW3FZ69</accession>
<sequence length="213" mass="23672">MYVDDQPADRPWASVPISAIEHFAYCQRQAALIHLDRYFDDNADTQRGHLAHEVVDRGGPSLSRDGTRCWHALPVADAELGVHGICDVVELHPHGPVPIEHKSGSYRPGSATDLQVAAQVLCLRTMFDAEVPAGVVFAGRHRRRYDVVVDADLEHRLRTVVKDLRSMLDTAALPAPVNDSRCRRCSLRQGCMPDARLDIGSVFTPRPLGHWDD</sequence>
<keyword evidence="8 9" id="KW-0464">Manganese</keyword>
<comment type="function">
    <text evidence="9">CRISPR (clustered regularly interspaced short palindromic repeat) is an adaptive immune system that provides protection against mobile genetic elements (viruses, transposable elements and conjugative plasmids). CRISPR clusters contain sequences complementary to antecedent mobile elements and target invading nucleic acids. CRISPR clusters are transcribed and processed into CRISPR RNA (crRNA).</text>
</comment>
<evidence type="ECO:0000256" key="2">
    <source>
        <dbReference type="ARBA" id="ARBA00022723"/>
    </source>
</evidence>
<evidence type="ECO:0000313" key="12">
    <source>
        <dbReference type="Proteomes" id="UP001597018"/>
    </source>
</evidence>
<comment type="cofactor">
    <cofactor evidence="9">
        <name>iron-sulfur cluster</name>
        <dbReference type="ChEBI" id="CHEBI:30408"/>
    </cofactor>
</comment>
<dbReference type="RefSeq" id="WP_345601294.1">
    <property type="nucleotide sequence ID" value="NZ_BAABLT010000032.1"/>
</dbReference>
<dbReference type="EMBL" id="JBHTIW010000030">
    <property type="protein sequence ID" value="MFD0923209.1"/>
    <property type="molecule type" value="Genomic_DNA"/>
</dbReference>
<protein>
    <recommendedName>
        <fullName evidence="9">CRISPR-associated exonuclease Cas4</fullName>
        <ecNumber evidence="9">3.1.12.1</ecNumber>
    </recommendedName>
</protein>
<dbReference type="Pfam" id="PF01930">
    <property type="entry name" value="Cas_Cas4"/>
    <property type="match status" value="1"/>
</dbReference>
<keyword evidence="6 9" id="KW-0411">Iron-sulfur</keyword>
<dbReference type="NCBIfam" id="TIGR00372">
    <property type="entry name" value="cas4"/>
    <property type="match status" value="1"/>
</dbReference>
<dbReference type="InterPro" id="IPR013343">
    <property type="entry name" value="CRISPR-assoc_prot_Cas4"/>
</dbReference>
<dbReference type="InterPro" id="IPR011604">
    <property type="entry name" value="PDDEXK-like_dom_sf"/>
</dbReference>
<comment type="cofactor">
    <cofactor evidence="9">
        <name>Mg(2+)</name>
        <dbReference type="ChEBI" id="CHEBI:18420"/>
    </cofactor>
    <cofactor evidence="9">
        <name>Mn(2+)</name>
        <dbReference type="ChEBI" id="CHEBI:29035"/>
    </cofactor>
    <text evidence="9">Mg(2+) or Mn(2+) required for ssDNA cleavage activity.</text>
</comment>
<reference evidence="12" key="1">
    <citation type="journal article" date="2019" name="Int. J. Syst. Evol. Microbiol.">
        <title>The Global Catalogue of Microorganisms (GCM) 10K type strain sequencing project: providing services to taxonomists for standard genome sequencing and annotation.</title>
        <authorList>
            <consortium name="The Broad Institute Genomics Platform"/>
            <consortium name="The Broad Institute Genome Sequencing Center for Infectious Disease"/>
            <person name="Wu L."/>
            <person name="Ma J."/>
        </authorList>
    </citation>
    <scope>NUCLEOTIDE SEQUENCE [LARGE SCALE GENOMIC DNA]</scope>
    <source>
        <strain evidence="12">CCUG 56401</strain>
    </source>
</reference>
<evidence type="ECO:0000313" key="11">
    <source>
        <dbReference type="EMBL" id="MFD0923209.1"/>
    </source>
</evidence>
<gene>
    <name evidence="11" type="primary">cas4</name>
    <name evidence="11" type="ORF">ACFQ16_25985</name>
</gene>
<keyword evidence="7 9" id="KW-0051">Antiviral defense</keyword>
<keyword evidence="12" id="KW-1185">Reference proteome</keyword>
<comment type="caution">
    <text evidence="11">The sequence shown here is derived from an EMBL/GenBank/DDBJ whole genome shotgun (WGS) entry which is preliminary data.</text>
</comment>
<dbReference type="Proteomes" id="UP001597018">
    <property type="component" value="Unassembled WGS sequence"/>
</dbReference>
<evidence type="ECO:0000256" key="1">
    <source>
        <dbReference type="ARBA" id="ARBA00022722"/>
    </source>
</evidence>
<feature type="domain" description="DUF83" evidence="10">
    <location>
        <begin position="18"/>
        <end position="192"/>
    </location>
</feature>